<sequence length="305" mass="33387">MKMNWTGAVHQLNKQGKAYVVATIVGVTGSTPRNSGTKMVITNEDIFDTIGGGHLEHKVIKHAHQLLTGGEACQQLEHFQLGAQLGQCCGGDASVLFECFSASGANIILFGAGHVGKALIPILAGLPCSITWVDNRVEQFPDDIDSYSNVTAVVSENPAEEVATMPTNSYYIVMTHNHQLDFDISHNILKRADFSYSGLIASDTKWRRFQQRFQHRDIEKSLVEQMNCPIGLAQVQGKLPMEVAVSVAGEIIQLYQKQLAANSVANPDANRQKDAKEKSSKKGIAWQELKSLVNPKISKEVSEKV</sequence>
<gene>
    <name evidence="3" type="ORF">GAB14E_0565</name>
</gene>
<feature type="domain" description="XdhC Rossmann" evidence="2">
    <location>
        <begin position="108"/>
        <end position="251"/>
    </location>
</feature>
<dbReference type="OrthoDB" id="61481at2"/>
<dbReference type="Pfam" id="PF02625">
    <property type="entry name" value="XdhC_CoxI"/>
    <property type="match status" value="1"/>
</dbReference>
<evidence type="ECO:0000259" key="1">
    <source>
        <dbReference type="Pfam" id="PF02625"/>
    </source>
</evidence>
<evidence type="ECO:0000313" key="4">
    <source>
        <dbReference type="Proteomes" id="UP000029868"/>
    </source>
</evidence>
<dbReference type="AlphaFoldDB" id="A0A099KKE7"/>
<comment type="caution">
    <text evidence="3">The sequence shown here is derived from an EMBL/GenBank/DDBJ whole genome shotgun (WGS) entry which is preliminary data.</text>
</comment>
<dbReference type="NCBIfam" id="TIGR02964">
    <property type="entry name" value="xanthine_xdhC"/>
    <property type="match status" value="1"/>
</dbReference>
<dbReference type="PANTHER" id="PTHR30388:SF6">
    <property type="entry name" value="XANTHINE DEHYDROGENASE SUBUNIT A-RELATED"/>
    <property type="match status" value="1"/>
</dbReference>
<dbReference type="EMBL" id="JQEC01000044">
    <property type="protein sequence ID" value="KGJ90901.1"/>
    <property type="molecule type" value="Genomic_DNA"/>
</dbReference>
<protein>
    <submittedName>
        <fullName evidence="3">Xanthine dehydrogenase accessory protein XdhC</fullName>
    </submittedName>
</protein>
<dbReference type="PATRIC" id="fig|28229.3.peg.3228"/>
<accession>A0A099KKE7</accession>
<dbReference type="Proteomes" id="UP000029868">
    <property type="component" value="Unassembled WGS sequence"/>
</dbReference>
<dbReference type="InterPro" id="IPR027051">
    <property type="entry name" value="XdhC_Rossmann_dom"/>
</dbReference>
<proteinExistence type="predicted"/>
<name>A0A099KKE7_COLPS</name>
<organism evidence="3 4">
    <name type="scientific">Colwellia psychrerythraea</name>
    <name type="common">Vibrio psychroerythus</name>
    <dbReference type="NCBI Taxonomy" id="28229"/>
    <lineage>
        <taxon>Bacteria</taxon>
        <taxon>Pseudomonadati</taxon>
        <taxon>Pseudomonadota</taxon>
        <taxon>Gammaproteobacteria</taxon>
        <taxon>Alteromonadales</taxon>
        <taxon>Colwelliaceae</taxon>
        <taxon>Colwellia</taxon>
    </lineage>
</organism>
<dbReference type="PANTHER" id="PTHR30388">
    <property type="entry name" value="ALDEHYDE OXIDOREDUCTASE MOLYBDENUM COFACTOR ASSEMBLY PROTEIN"/>
    <property type="match status" value="1"/>
</dbReference>
<evidence type="ECO:0000313" key="3">
    <source>
        <dbReference type="EMBL" id="KGJ90901.1"/>
    </source>
</evidence>
<evidence type="ECO:0000259" key="2">
    <source>
        <dbReference type="Pfam" id="PF13478"/>
    </source>
</evidence>
<feature type="domain" description="XdhC- CoxI" evidence="1">
    <location>
        <begin position="14"/>
        <end position="77"/>
    </location>
</feature>
<dbReference type="RefSeq" id="WP_033083221.1">
    <property type="nucleotide sequence ID" value="NZ_JQEC01000044.1"/>
</dbReference>
<dbReference type="InterPro" id="IPR052698">
    <property type="entry name" value="MoCofactor_Util/Proc"/>
</dbReference>
<dbReference type="Pfam" id="PF13478">
    <property type="entry name" value="XdhC_C"/>
    <property type="match status" value="1"/>
</dbReference>
<reference evidence="3 4" key="1">
    <citation type="submission" date="2014-08" db="EMBL/GenBank/DDBJ databases">
        <title>Genomic and Phenotypic Diversity of Colwellia psychrerythraea strains from Disparate Marine Basins.</title>
        <authorList>
            <person name="Techtmann S.M."/>
            <person name="Stelling S.C."/>
            <person name="Utturkar S.M."/>
            <person name="Alshibli N."/>
            <person name="Harris A."/>
            <person name="Brown S.D."/>
            <person name="Hazen T.C."/>
        </authorList>
    </citation>
    <scope>NUCLEOTIDE SEQUENCE [LARGE SCALE GENOMIC DNA]</scope>
    <source>
        <strain evidence="3 4">GAB14E</strain>
    </source>
</reference>
<dbReference type="Gene3D" id="3.40.50.720">
    <property type="entry name" value="NAD(P)-binding Rossmann-like Domain"/>
    <property type="match status" value="1"/>
</dbReference>
<dbReference type="InterPro" id="IPR014308">
    <property type="entry name" value="Xanthine_DH_XdhC"/>
</dbReference>
<dbReference type="InterPro" id="IPR003777">
    <property type="entry name" value="XdhC_CoxI"/>
</dbReference>